<sequence length="254" mass="27113">MQSFRDQRHGLRCFAGEFRCSRAAVSTSASSCFAFAGAIRGGAGTSFPASSSLNPRCSASVECCPSSPQRSAFSSTLLAFARVSVSPLPSRVSYRLLRSIALIVHLLVINNLAYLYPTIDVGVPSSCLLSARDLLIELVPKRYAHVARRPAGGRAGDEIRGPLTARWPLASSATFWMGVQCAGADRYRAAYKGHESRTSPKTGVGLLFEVVAPTGLVRSDADLCDWGAWVRAGAGPNRLRQRRLCLGTLGHGLG</sequence>
<gene>
    <name evidence="1" type="ORF">BQ8794_180125</name>
</gene>
<name>A0A1R3V4F8_9HYPH</name>
<reference evidence="2" key="1">
    <citation type="submission" date="2017-01" db="EMBL/GenBank/DDBJ databases">
        <authorList>
            <person name="Brunel B."/>
        </authorList>
    </citation>
    <scope>NUCLEOTIDE SEQUENCE [LARGE SCALE GENOMIC DNA]</scope>
</reference>
<dbReference type="STRING" id="1631249.BQ8794_180125"/>
<keyword evidence="2" id="KW-1185">Reference proteome</keyword>
<accession>A0A1R3V4F8</accession>
<protein>
    <submittedName>
        <fullName evidence="1">Uncharacterized protein</fullName>
    </submittedName>
</protein>
<evidence type="ECO:0000313" key="2">
    <source>
        <dbReference type="Proteomes" id="UP000188388"/>
    </source>
</evidence>
<dbReference type="EMBL" id="FTPD01000010">
    <property type="protein sequence ID" value="SIT54781.1"/>
    <property type="molecule type" value="Genomic_DNA"/>
</dbReference>
<evidence type="ECO:0000313" key="1">
    <source>
        <dbReference type="EMBL" id="SIT54781.1"/>
    </source>
</evidence>
<proteinExistence type="predicted"/>
<dbReference type="AlphaFoldDB" id="A0A1R3V4F8"/>
<dbReference type="Proteomes" id="UP000188388">
    <property type="component" value="Unassembled WGS sequence"/>
</dbReference>
<organism evidence="1 2">
    <name type="scientific">Mesorhizobium prunaredense</name>
    <dbReference type="NCBI Taxonomy" id="1631249"/>
    <lineage>
        <taxon>Bacteria</taxon>
        <taxon>Pseudomonadati</taxon>
        <taxon>Pseudomonadota</taxon>
        <taxon>Alphaproteobacteria</taxon>
        <taxon>Hyphomicrobiales</taxon>
        <taxon>Phyllobacteriaceae</taxon>
        <taxon>Mesorhizobium</taxon>
    </lineage>
</organism>